<evidence type="ECO:0000313" key="8">
    <source>
        <dbReference type="EMBL" id="CAF4105078.1"/>
    </source>
</evidence>
<comment type="catalytic activity">
    <reaction evidence="5 6">
        <text>L-arginyl-[protein] + NAD(+) = N(omega)-(ADP-D-ribosyl)-L-arginyl-[protein] + nicotinamide + H(+)</text>
        <dbReference type="Rhea" id="RHEA:19149"/>
        <dbReference type="Rhea" id="RHEA-COMP:10532"/>
        <dbReference type="Rhea" id="RHEA-COMP:15087"/>
        <dbReference type="ChEBI" id="CHEBI:15378"/>
        <dbReference type="ChEBI" id="CHEBI:17154"/>
        <dbReference type="ChEBI" id="CHEBI:29965"/>
        <dbReference type="ChEBI" id="CHEBI:57540"/>
        <dbReference type="ChEBI" id="CHEBI:142554"/>
        <dbReference type="EC" id="2.4.2.31"/>
    </reaction>
</comment>
<reference evidence="7" key="1">
    <citation type="submission" date="2021-02" db="EMBL/GenBank/DDBJ databases">
        <authorList>
            <person name="Nowell W R."/>
        </authorList>
    </citation>
    <scope>NUCLEOTIDE SEQUENCE</scope>
</reference>
<keyword evidence="2 6" id="KW-0328">Glycosyltransferase</keyword>
<dbReference type="Proteomes" id="UP000663844">
    <property type="component" value="Unassembled WGS sequence"/>
</dbReference>
<dbReference type="Proteomes" id="UP000663845">
    <property type="component" value="Unassembled WGS sequence"/>
</dbReference>
<dbReference type="Gene3D" id="3.90.176.10">
    <property type="entry name" value="Toxin ADP-ribosyltransferase, Chain A, domain 1"/>
    <property type="match status" value="1"/>
</dbReference>
<accession>A0A814MC44</accession>
<evidence type="ECO:0000256" key="1">
    <source>
        <dbReference type="ARBA" id="ARBA00009558"/>
    </source>
</evidence>
<protein>
    <recommendedName>
        <fullName evidence="6">NAD(P)(+)--arginine ADP-ribosyltransferase</fullName>
        <ecNumber evidence="6">2.4.2.31</ecNumber>
    </recommendedName>
    <alternativeName>
        <fullName evidence="6">Mono(ADP-ribosyl)transferase</fullName>
    </alternativeName>
</protein>
<proteinExistence type="inferred from homology"/>
<comment type="similarity">
    <text evidence="1 6">Belongs to the Arg-specific ADP-ribosyltransferase family.</text>
</comment>
<dbReference type="AlphaFoldDB" id="A0A814MC44"/>
<organism evidence="7 9">
    <name type="scientific">Adineta steineri</name>
    <dbReference type="NCBI Taxonomy" id="433720"/>
    <lineage>
        <taxon>Eukaryota</taxon>
        <taxon>Metazoa</taxon>
        <taxon>Spiralia</taxon>
        <taxon>Gnathifera</taxon>
        <taxon>Rotifera</taxon>
        <taxon>Eurotatoria</taxon>
        <taxon>Bdelloidea</taxon>
        <taxon>Adinetida</taxon>
        <taxon>Adinetidae</taxon>
        <taxon>Adineta</taxon>
    </lineage>
</organism>
<keyword evidence="6" id="KW-0520">NAD</keyword>
<keyword evidence="6" id="KW-0521">NADP</keyword>
<dbReference type="EMBL" id="CAJOAZ010005571">
    <property type="protein sequence ID" value="CAF4105078.1"/>
    <property type="molecule type" value="Genomic_DNA"/>
</dbReference>
<dbReference type="SUPFAM" id="SSF56399">
    <property type="entry name" value="ADP-ribosylation"/>
    <property type="match status" value="1"/>
</dbReference>
<dbReference type="InterPro" id="IPR000768">
    <property type="entry name" value="ART"/>
</dbReference>
<keyword evidence="3 6" id="KW-0808">Transferase</keyword>
<dbReference type="GO" id="GO:0016779">
    <property type="term" value="F:nucleotidyltransferase activity"/>
    <property type="evidence" value="ECO:0007669"/>
    <property type="project" value="UniProtKB-KW"/>
</dbReference>
<evidence type="ECO:0000256" key="5">
    <source>
        <dbReference type="ARBA" id="ARBA00047597"/>
    </source>
</evidence>
<dbReference type="GO" id="GO:0106274">
    <property type="term" value="F:NAD+-protein-arginine ADP-ribosyltransferase activity"/>
    <property type="evidence" value="ECO:0007669"/>
    <property type="project" value="UniProtKB-EC"/>
</dbReference>
<sequence>MLGPITGYAQEPVLPLTDACYPLVNIIDNISTYASVALEETPNIPADGLTRDESASIRLYTMEWTDGQRSLYIVLNETLKVADRNKLRPWFKYIKLFLSALVKIPCAPPQTIWRGVRRNVSKEFPHGMQVTWWSFSSCTTTLTVLENEVYLGTKGERTLFSIEVFNGRNIRAHSHFDNEDEVLMLPGTYMEVHSQMRSAPDLYIIHLKQEMPKTMLIEPPFEAVLQNKVHNEGLVDAKPVPGFQGQNGPAIGSWFRANNSEDGSNGRSWCGYNYYDTDNGFAPDILVMCEGNPCTYYSSPDNWRKYGEQYCGLEAEVTNIRTGLTRKIYISDAFAHEWVEKPGSINLMVESFKQLAGFVPSNKIQIIKVLWKLTGKRNNYYAFKG</sequence>
<evidence type="ECO:0000256" key="4">
    <source>
        <dbReference type="ARBA" id="ARBA00022695"/>
    </source>
</evidence>
<dbReference type="PROSITE" id="PS51996">
    <property type="entry name" value="TR_MART"/>
    <property type="match status" value="1"/>
</dbReference>
<gene>
    <name evidence="7" type="ORF">JYZ213_LOCUS20095</name>
    <name evidence="8" type="ORF">OXD698_LOCUS35626</name>
</gene>
<comment type="caution">
    <text evidence="7">The sequence shown here is derived from an EMBL/GenBank/DDBJ whole genome shotgun (WGS) entry which is preliminary data.</text>
</comment>
<evidence type="ECO:0000256" key="2">
    <source>
        <dbReference type="ARBA" id="ARBA00022676"/>
    </source>
</evidence>
<evidence type="ECO:0000313" key="9">
    <source>
        <dbReference type="Proteomes" id="UP000663845"/>
    </source>
</evidence>
<dbReference type="EMBL" id="CAJNOG010000209">
    <property type="protein sequence ID" value="CAF1077347.1"/>
    <property type="molecule type" value="Genomic_DNA"/>
</dbReference>
<name>A0A814MC44_9BILA</name>
<keyword evidence="4" id="KW-0548">Nucleotidyltransferase</keyword>
<evidence type="ECO:0000313" key="7">
    <source>
        <dbReference type="EMBL" id="CAF1077347.1"/>
    </source>
</evidence>
<dbReference type="EC" id="2.4.2.31" evidence="6"/>
<dbReference type="Pfam" id="PF01129">
    <property type="entry name" value="ART"/>
    <property type="match status" value="1"/>
</dbReference>
<evidence type="ECO:0000256" key="3">
    <source>
        <dbReference type="ARBA" id="ARBA00022679"/>
    </source>
</evidence>
<evidence type="ECO:0000256" key="6">
    <source>
        <dbReference type="RuleBase" id="RU361228"/>
    </source>
</evidence>